<organism evidence="1 2">
    <name type="scientific">Amycolatopsis acididurans</name>
    <dbReference type="NCBI Taxonomy" id="2724524"/>
    <lineage>
        <taxon>Bacteria</taxon>
        <taxon>Bacillati</taxon>
        <taxon>Actinomycetota</taxon>
        <taxon>Actinomycetes</taxon>
        <taxon>Pseudonocardiales</taxon>
        <taxon>Pseudonocardiaceae</taxon>
        <taxon>Amycolatopsis</taxon>
    </lineage>
</organism>
<comment type="caution">
    <text evidence="1">The sequence shown here is derived from an EMBL/GenBank/DDBJ whole genome shotgun (WGS) entry which is preliminary data.</text>
</comment>
<sequence length="315" mass="32397">MPSPARVAVIGLAVALTAACGPDLAKQNFPRTTISASPAAGPVNDEAVSVANLRTIDTCALLDANTLAGLGKVDPHSADVFKLGECGVDVVDAGGKKISLDLQLADLAINAQVTGTIEGLPLEVNDDNGGCDAAAITDKSDSLAMTVHVNYPGGDACGAGRTALQEVLQRLHTNPPRVAQPAGSLVAVDFCTVVEDSTITGALGRGSKKSVYGLHGCSWSGGLASGYLEYDTALAPSTQDGDQIDLGGGLTGYQKLETNAGKRCTITWLHLPARDGRGEVVSFQYNNYHDDAGNDDACGKTQTVVKSLLPKLPRA</sequence>
<evidence type="ECO:0000313" key="2">
    <source>
        <dbReference type="Proteomes" id="UP000715441"/>
    </source>
</evidence>
<protein>
    <submittedName>
        <fullName evidence="1">DUF3558 domain-containing protein</fullName>
    </submittedName>
</protein>
<evidence type="ECO:0000313" key="1">
    <source>
        <dbReference type="EMBL" id="NKQ54864.1"/>
    </source>
</evidence>
<reference evidence="1 2" key="1">
    <citation type="submission" date="2020-04" db="EMBL/GenBank/DDBJ databases">
        <title>Novel species.</title>
        <authorList>
            <person name="Teo W.F.A."/>
            <person name="Lipun K."/>
            <person name="Srisuk N."/>
            <person name="Duangmal K."/>
        </authorList>
    </citation>
    <scope>NUCLEOTIDE SEQUENCE [LARGE SCALE GENOMIC DNA]</scope>
    <source>
        <strain evidence="1 2">K13G38</strain>
    </source>
</reference>
<dbReference type="RefSeq" id="WP_168517218.1">
    <property type="nucleotide sequence ID" value="NZ_JAAXLS010000011.1"/>
</dbReference>
<dbReference type="EMBL" id="JAAXLS010000011">
    <property type="protein sequence ID" value="NKQ54864.1"/>
    <property type="molecule type" value="Genomic_DNA"/>
</dbReference>
<dbReference type="Proteomes" id="UP000715441">
    <property type="component" value="Unassembled WGS sequence"/>
</dbReference>
<name>A0ABX1J7H1_9PSEU</name>
<gene>
    <name evidence="1" type="ORF">HFP15_18425</name>
</gene>
<keyword evidence="2" id="KW-1185">Reference proteome</keyword>
<accession>A0ABX1J7H1</accession>
<dbReference type="PROSITE" id="PS51257">
    <property type="entry name" value="PROKAR_LIPOPROTEIN"/>
    <property type="match status" value="1"/>
</dbReference>
<proteinExistence type="predicted"/>